<dbReference type="PANTHER" id="PTHR13587:SF7">
    <property type="entry name" value="INTEGRATOR COMPLEX SUBUNIT 3"/>
    <property type="match status" value="1"/>
</dbReference>
<proteinExistence type="predicted"/>
<evidence type="ECO:0000313" key="2">
    <source>
        <dbReference type="EMBL" id="KAK4343246.1"/>
    </source>
</evidence>
<reference evidence="2" key="1">
    <citation type="submission" date="2023-12" db="EMBL/GenBank/DDBJ databases">
        <title>Genome assembly of Anisodus tanguticus.</title>
        <authorList>
            <person name="Wang Y.-J."/>
        </authorList>
    </citation>
    <scope>NUCLEOTIDE SEQUENCE</scope>
    <source>
        <strain evidence="2">KB-2021</strain>
        <tissue evidence="2">Leaf</tissue>
    </source>
</reference>
<dbReference type="InterPro" id="IPR045334">
    <property type="entry name" value="INTS3"/>
</dbReference>
<dbReference type="InterPro" id="IPR019333">
    <property type="entry name" value="INTS3_N"/>
</dbReference>
<organism evidence="2 3">
    <name type="scientific">Anisodus tanguticus</name>
    <dbReference type="NCBI Taxonomy" id="243964"/>
    <lineage>
        <taxon>Eukaryota</taxon>
        <taxon>Viridiplantae</taxon>
        <taxon>Streptophyta</taxon>
        <taxon>Embryophyta</taxon>
        <taxon>Tracheophyta</taxon>
        <taxon>Spermatophyta</taxon>
        <taxon>Magnoliopsida</taxon>
        <taxon>eudicotyledons</taxon>
        <taxon>Gunneridae</taxon>
        <taxon>Pentapetalae</taxon>
        <taxon>asterids</taxon>
        <taxon>lamiids</taxon>
        <taxon>Solanales</taxon>
        <taxon>Solanaceae</taxon>
        <taxon>Solanoideae</taxon>
        <taxon>Hyoscyameae</taxon>
        <taxon>Anisodus</taxon>
    </lineage>
</organism>
<sequence>MTTNLTARGTYEAENPIEISLREDFEFLKPQLSPPFPLTVLLTQEEYFNLNKALIFGILTQPHLVKLHIKHLHAIITDGYKSFTCILVNIVNELYAKLIDSVKIQLIWVTKEMVDVLAIGFDELLVALLRQCLNGDFSEGNLWLCLEMVTLFLTFWDCLLDEEPLVLTKALYVFLRLLADHCRVSSNVVIYALKRMEVEFCVLLLRERFSLCLNIGRDLIRLLQDLVHVPEFKGILKDFLLNPKQFRADGFGDISQVYRTKTPNIVPRWAVIGWLLKSCKKSYVEANLKLALFYDWLFFDENTDNVMNIEPAILLMVNSIPKYMEVTHTLLEFLLIVVDNYDIERKDIIIKGVSRALSTLVKKGVIGSLDVLIRCDIISKILREMLGKLVIGHVG</sequence>
<evidence type="ECO:0000259" key="1">
    <source>
        <dbReference type="Pfam" id="PF10189"/>
    </source>
</evidence>
<dbReference type="GO" id="GO:0005737">
    <property type="term" value="C:cytoplasm"/>
    <property type="evidence" value="ECO:0007669"/>
    <property type="project" value="TreeGrafter"/>
</dbReference>
<keyword evidence="3" id="KW-1185">Reference proteome</keyword>
<dbReference type="EMBL" id="JAVYJV010000020">
    <property type="protein sequence ID" value="KAK4343246.1"/>
    <property type="molecule type" value="Genomic_DNA"/>
</dbReference>
<accession>A0AAE1R1G8</accession>
<dbReference type="AlphaFoldDB" id="A0AAE1R1G8"/>
<feature type="domain" description="Integrator complex subunit 3 N-terminal" evidence="1">
    <location>
        <begin position="46"/>
        <end position="264"/>
    </location>
</feature>
<comment type="caution">
    <text evidence="2">The sequence shown here is derived from an EMBL/GenBank/DDBJ whole genome shotgun (WGS) entry which is preliminary data.</text>
</comment>
<dbReference type="Pfam" id="PF10189">
    <property type="entry name" value="Ints3_N"/>
    <property type="match status" value="1"/>
</dbReference>
<dbReference type="PANTHER" id="PTHR13587">
    <property type="entry name" value="INTEGRATOR COMPLEX SUBUNIT 3"/>
    <property type="match status" value="1"/>
</dbReference>
<gene>
    <name evidence="2" type="ORF">RND71_036340</name>
</gene>
<evidence type="ECO:0000313" key="3">
    <source>
        <dbReference type="Proteomes" id="UP001291623"/>
    </source>
</evidence>
<dbReference type="Proteomes" id="UP001291623">
    <property type="component" value="Unassembled WGS sequence"/>
</dbReference>
<protein>
    <recommendedName>
        <fullName evidence="1">Integrator complex subunit 3 N-terminal domain-containing protein</fullName>
    </recommendedName>
</protein>
<name>A0AAE1R1G8_9SOLA</name>